<proteinExistence type="predicted"/>
<dbReference type="PROSITE" id="PS51352">
    <property type="entry name" value="THIOREDOXIN_2"/>
    <property type="match status" value="1"/>
</dbReference>
<gene>
    <name evidence="2" type="ORF">HXL68_04750</name>
</gene>
<protein>
    <submittedName>
        <fullName evidence="2">Protein disulfide oxidoreductase</fullName>
    </submittedName>
</protein>
<dbReference type="GO" id="GO:0016491">
    <property type="term" value="F:oxidoreductase activity"/>
    <property type="evidence" value="ECO:0007669"/>
    <property type="project" value="InterPro"/>
</dbReference>
<sequence length="151" mass="16553">MVALQLWQNRNAPSGPAPALAAQSIAGQPFDLAAWRARHPGQPALIYFWAEWCTICKTTAGTVENVARDWPTVTLAIQSGESAAVASIVQQRGYTWPITLADPKAEHFRHYGFQGVPAMAVIDPAGNIRFVSQGYTSEIGLRLRLWWAGLH</sequence>
<dbReference type="Proteomes" id="UP000718593">
    <property type="component" value="Unassembled WGS sequence"/>
</dbReference>
<dbReference type="AlphaFoldDB" id="A0A930BQG6"/>
<evidence type="ECO:0000313" key="2">
    <source>
        <dbReference type="EMBL" id="MBF1164333.1"/>
    </source>
</evidence>
<comment type="caution">
    <text evidence="2">The sequence shown here is derived from an EMBL/GenBank/DDBJ whole genome shotgun (WGS) entry which is preliminary data.</text>
</comment>
<accession>A0A930BQG6</accession>
<dbReference type="Pfam" id="PF00578">
    <property type="entry name" value="AhpC-TSA"/>
    <property type="match status" value="1"/>
</dbReference>
<reference evidence="2" key="1">
    <citation type="submission" date="2020-04" db="EMBL/GenBank/DDBJ databases">
        <title>Deep metagenomics examines the oral microbiome during advanced dental caries in children, revealing novel taxa and co-occurrences with host molecules.</title>
        <authorList>
            <person name="Baker J.L."/>
            <person name="Morton J.T."/>
            <person name="Dinis M."/>
            <person name="Alvarez R."/>
            <person name="Tran N.C."/>
            <person name="Knight R."/>
            <person name="Edlund A."/>
        </authorList>
    </citation>
    <scope>NUCLEOTIDE SEQUENCE</scope>
    <source>
        <strain evidence="2">JCVI_32_bin.24</strain>
    </source>
</reference>
<name>A0A930BQG6_9RHOO</name>
<feature type="domain" description="Thioredoxin" evidence="1">
    <location>
        <begin position="11"/>
        <end position="151"/>
    </location>
</feature>
<dbReference type="InterPro" id="IPR000866">
    <property type="entry name" value="AhpC/TSA"/>
</dbReference>
<dbReference type="GO" id="GO:0016209">
    <property type="term" value="F:antioxidant activity"/>
    <property type="evidence" value="ECO:0007669"/>
    <property type="project" value="InterPro"/>
</dbReference>
<dbReference type="CDD" id="cd03011">
    <property type="entry name" value="TlpA_like_ScsD_MtbDsbE"/>
    <property type="match status" value="1"/>
</dbReference>
<dbReference type="Gene3D" id="3.40.30.10">
    <property type="entry name" value="Glutaredoxin"/>
    <property type="match status" value="1"/>
</dbReference>
<evidence type="ECO:0000313" key="3">
    <source>
        <dbReference type="Proteomes" id="UP000718593"/>
    </source>
</evidence>
<dbReference type="InterPro" id="IPR013766">
    <property type="entry name" value="Thioredoxin_domain"/>
</dbReference>
<organism evidence="2 3">
    <name type="scientific">Dechloromonas agitata</name>
    <dbReference type="NCBI Taxonomy" id="73030"/>
    <lineage>
        <taxon>Bacteria</taxon>
        <taxon>Pseudomonadati</taxon>
        <taxon>Pseudomonadota</taxon>
        <taxon>Betaproteobacteria</taxon>
        <taxon>Rhodocyclales</taxon>
        <taxon>Azonexaceae</taxon>
        <taxon>Dechloromonas</taxon>
    </lineage>
</organism>
<dbReference type="PANTHER" id="PTHR42852">
    <property type="entry name" value="THIOL:DISULFIDE INTERCHANGE PROTEIN DSBE"/>
    <property type="match status" value="1"/>
</dbReference>
<dbReference type="PANTHER" id="PTHR42852:SF17">
    <property type="entry name" value="THIOREDOXIN-LIKE PROTEIN HI_1115"/>
    <property type="match status" value="1"/>
</dbReference>
<evidence type="ECO:0000259" key="1">
    <source>
        <dbReference type="PROSITE" id="PS51352"/>
    </source>
</evidence>
<dbReference type="InterPro" id="IPR036249">
    <property type="entry name" value="Thioredoxin-like_sf"/>
</dbReference>
<dbReference type="SUPFAM" id="SSF52833">
    <property type="entry name" value="Thioredoxin-like"/>
    <property type="match status" value="1"/>
</dbReference>
<dbReference type="EMBL" id="JABZMI010000059">
    <property type="protein sequence ID" value="MBF1164333.1"/>
    <property type="molecule type" value="Genomic_DNA"/>
</dbReference>
<dbReference type="InterPro" id="IPR050553">
    <property type="entry name" value="Thioredoxin_ResA/DsbE_sf"/>
</dbReference>